<keyword evidence="1" id="KW-0456">Lyase</keyword>
<keyword evidence="4" id="KW-0378">Hydrolase</keyword>
<dbReference type="GO" id="GO:0005737">
    <property type="term" value="C:cytoplasm"/>
    <property type="evidence" value="ECO:0007669"/>
    <property type="project" value="TreeGrafter"/>
</dbReference>
<dbReference type="AlphaFoldDB" id="A0A2W5MX35"/>
<gene>
    <name evidence="4" type="ORF">DI569_00745</name>
</gene>
<dbReference type="SUPFAM" id="SSF51556">
    <property type="entry name" value="Metallo-dependent hydrolases"/>
    <property type="match status" value="1"/>
</dbReference>
<keyword evidence="2" id="KW-0732">Signal</keyword>
<dbReference type="GO" id="GO:0016787">
    <property type="term" value="F:hydrolase activity"/>
    <property type="evidence" value="ECO:0007669"/>
    <property type="project" value="UniProtKB-KW"/>
</dbReference>
<dbReference type="InterPro" id="IPR032465">
    <property type="entry name" value="ACMSD"/>
</dbReference>
<dbReference type="PANTHER" id="PTHR21240:SF28">
    <property type="entry name" value="ISO-OROTATE DECARBOXYLASE (EUROFUNG)"/>
    <property type="match status" value="1"/>
</dbReference>
<dbReference type="Proteomes" id="UP000248597">
    <property type="component" value="Unassembled WGS sequence"/>
</dbReference>
<accession>A0A2W5MX35</accession>
<evidence type="ECO:0000313" key="4">
    <source>
        <dbReference type="EMBL" id="PZQ24397.1"/>
    </source>
</evidence>
<reference evidence="4 5" key="1">
    <citation type="submission" date="2017-08" db="EMBL/GenBank/DDBJ databases">
        <title>Infants hospitalized years apart are colonized by the same room-sourced microbial strains.</title>
        <authorList>
            <person name="Brooks B."/>
            <person name="Olm M.R."/>
            <person name="Firek B.A."/>
            <person name="Baker R."/>
            <person name="Thomas B.C."/>
            <person name="Morowitz M.J."/>
            <person name="Banfield J.F."/>
        </authorList>
    </citation>
    <scope>NUCLEOTIDE SEQUENCE [LARGE SCALE GENOMIC DNA]</scope>
    <source>
        <strain evidence="4">S2_005_003_R2_47</strain>
    </source>
</reference>
<feature type="domain" description="Amidohydrolase-related" evidence="3">
    <location>
        <begin position="23"/>
        <end position="273"/>
    </location>
</feature>
<dbReference type="GO" id="GO:0016831">
    <property type="term" value="F:carboxy-lyase activity"/>
    <property type="evidence" value="ECO:0007669"/>
    <property type="project" value="InterPro"/>
</dbReference>
<protein>
    <submittedName>
        <fullName evidence="4">Amidohydrolase</fullName>
    </submittedName>
</protein>
<comment type="caution">
    <text evidence="4">The sequence shown here is derived from an EMBL/GenBank/DDBJ whole genome shotgun (WGS) entry which is preliminary data.</text>
</comment>
<dbReference type="InterPro" id="IPR032466">
    <property type="entry name" value="Metal_Hydrolase"/>
</dbReference>
<dbReference type="GO" id="GO:0019748">
    <property type="term" value="P:secondary metabolic process"/>
    <property type="evidence" value="ECO:0007669"/>
    <property type="project" value="TreeGrafter"/>
</dbReference>
<dbReference type="InterPro" id="IPR006680">
    <property type="entry name" value="Amidohydro-rel"/>
</dbReference>
<sequence>MKQLLLPLLLLAPAPAIAAEPAIDPHVHLWTGQESIDAYEKQVAETGESVRRFGGVLMATAGDPDKTRAANDALLALARANPRMFPVASVHPYDGEAAIAELRRLAKAGVTVIKLHPHSQKFDVTDPRVLALCTEAGVLGIVVMLDNANIIAGDSENLFNLAVQAPRTKFLFTHMGAGNFRFWGIIPLARTTSDFWPDNIWFDISATITLYADSPVEPEFVWTMRQIGTDRIILASDYPQFSFAQSGEALEKLDLTPAERRAIRHDNAAKLLRTGD</sequence>
<dbReference type="Pfam" id="PF04909">
    <property type="entry name" value="Amidohydro_2"/>
    <property type="match status" value="1"/>
</dbReference>
<evidence type="ECO:0000256" key="1">
    <source>
        <dbReference type="ARBA" id="ARBA00023239"/>
    </source>
</evidence>
<evidence type="ECO:0000313" key="5">
    <source>
        <dbReference type="Proteomes" id="UP000248597"/>
    </source>
</evidence>
<dbReference type="Gene3D" id="3.20.20.140">
    <property type="entry name" value="Metal-dependent hydrolases"/>
    <property type="match status" value="1"/>
</dbReference>
<dbReference type="PANTHER" id="PTHR21240">
    <property type="entry name" value="2-AMINO-3-CARBOXYLMUCONATE-6-SEMIALDEHYDE DECARBOXYLASE"/>
    <property type="match status" value="1"/>
</dbReference>
<dbReference type="EMBL" id="QFPJ01000002">
    <property type="protein sequence ID" value="PZQ24397.1"/>
    <property type="molecule type" value="Genomic_DNA"/>
</dbReference>
<evidence type="ECO:0000259" key="3">
    <source>
        <dbReference type="Pfam" id="PF04909"/>
    </source>
</evidence>
<proteinExistence type="predicted"/>
<evidence type="ECO:0000256" key="2">
    <source>
        <dbReference type="SAM" id="SignalP"/>
    </source>
</evidence>
<name>A0A2W5MX35_SPHMC</name>
<feature type="chain" id="PRO_5015899541" evidence="2">
    <location>
        <begin position="19"/>
        <end position="276"/>
    </location>
</feature>
<feature type="signal peptide" evidence="2">
    <location>
        <begin position="1"/>
        <end position="18"/>
    </location>
</feature>
<organism evidence="4 5">
    <name type="scientific">Sphingopyxis macrogoltabida</name>
    <name type="common">Sphingomonas macrogoltabidus</name>
    <dbReference type="NCBI Taxonomy" id="33050"/>
    <lineage>
        <taxon>Bacteria</taxon>
        <taxon>Pseudomonadati</taxon>
        <taxon>Pseudomonadota</taxon>
        <taxon>Alphaproteobacteria</taxon>
        <taxon>Sphingomonadales</taxon>
        <taxon>Sphingomonadaceae</taxon>
        <taxon>Sphingopyxis</taxon>
    </lineage>
</organism>